<reference evidence="2 3" key="1">
    <citation type="submission" date="2016-02" db="EMBL/GenBank/DDBJ databases">
        <title>Draft genome sequence of the strain BR 10247T Bradyrhizobium neotropicale isolated from nodules of Centrolobium paraense.</title>
        <authorList>
            <person name="Simoes-Araujo J.L."/>
            <person name="Barauna A.C."/>
            <person name="Silva K."/>
            <person name="Zilli J.E."/>
        </authorList>
    </citation>
    <scope>NUCLEOTIDE SEQUENCE [LARGE SCALE GENOMIC DNA]</scope>
    <source>
        <strain evidence="2 3">BR 10247</strain>
    </source>
</reference>
<keyword evidence="3" id="KW-1185">Reference proteome</keyword>
<protein>
    <submittedName>
        <fullName evidence="2">Uncharacterized protein</fullName>
    </submittedName>
</protein>
<evidence type="ECO:0000313" key="2">
    <source>
        <dbReference type="EMBL" id="OAF07432.1"/>
    </source>
</evidence>
<evidence type="ECO:0000313" key="3">
    <source>
        <dbReference type="Proteomes" id="UP000077173"/>
    </source>
</evidence>
<feature type="region of interest" description="Disordered" evidence="1">
    <location>
        <begin position="1"/>
        <end position="38"/>
    </location>
</feature>
<accession>A0A176YME0</accession>
<dbReference type="GeneID" id="32582835"/>
<organism evidence="2 3">
    <name type="scientific">Bradyrhizobium neotropicale</name>
    <dbReference type="NCBI Taxonomy" id="1497615"/>
    <lineage>
        <taxon>Bacteria</taxon>
        <taxon>Pseudomonadati</taxon>
        <taxon>Pseudomonadota</taxon>
        <taxon>Alphaproteobacteria</taxon>
        <taxon>Hyphomicrobiales</taxon>
        <taxon>Nitrobacteraceae</taxon>
        <taxon>Bradyrhizobium</taxon>
    </lineage>
</organism>
<name>A0A176YME0_9BRAD</name>
<feature type="compositionally biased region" description="Basic and acidic residues" evidence="1">
    <location>
        <begin position="17"/>
        <end position="27"/>
    </location>
</feature>
<proteinExistence type="predicted"/>
<dbReference type="Proteomes" id="UP000077173">
    <property type="component" value="Unassembled WGS sequence"/>
</dbReference>
<comment type="caution">
    <text evidence="2">The sequence shown here is derived from an EMBL/GenBank/DDBJ whole genome shotgun (WGS) entry which is preliminary data.</text>
</comment>
<dbReference type="EMBL" id="LSEF01000113">
    <property type="protein sequence ID" value="OAF07432.1"/>
    <property type="molecule type" value="Genomic_DNA"/>
</dbReference>
<evidence type="ECO:0000256" key="1">
    <source>
        <dbReference type="SAM" id="MobiDB-lite"/>
    </source>
</evidence>
<dbReference type="AlphaFoldDB" id="A0A176YME0"/>
<dbReference type="RefSeq" id="WP_063681788.1">
    <property type="nucleotide sequence ID" value="NZ_LSEF01000113.1"/>
</dbReference>
<sequence>MASPNAHEFAARFSQDAGRKADADKRGRLNGSGPAEGGLHELWEMNEFSASGFDEEVAMFFELPHVTLLEMMAAEVLRVTIVR</sequence>
<gene>
    <name evidence="2" type="ORF">AXW67_29850</name>
</gene>